<keyword evidence="2" id="KW-1133">Transmembrane helix</keyword>
<feature type="compositionally biased region" description="Polar residues" evidence="1">
    <location>
        <begin position="1240"/>
        <end position="1251"/>
    </location>
</feature>
<dbReference type="InterPro" id="IPR003672">
    <property type="entry name" value="CobN/Mg_chltase"/>
</dbReference>
<keyword evidence="2" id="KW-0472">Membrane</keyword>
<dbReference type="Proteomes" id="UP000286976">
    <property type="component" value="Unassembled WGS sequence"/>
</dbReference>
<feature type="compositionally biased region" description="Low complexity" evidence="1">
    <location>
        <begin position="1224"/>
        <end position="1238"/>
    </location>
</feature>
<feature type="chain" id="PRO_5019201740" evidence="3">
    <location>
        <begin position="23"/>
        <end position="1290"/>
    </location>
</feature>
<dbReference type="EMBL" id="PIPQ01000001">
    <property type="protein sequence ID" value="RUO43626.1"/>
    <property type="molecule type" value="Genomic_DNA"/>
</dbReference>
<keyword evidence="6" id="KW-1185">Reference proteome</keyword>
<keyword evidence="3" id="KW-0732">Signal</keyword>
<name>A0A432X8H0_9GAMM</name>
<dbReference type="OrthoDB" id="9757976at2"/>
<feature type="signal peptide" evidence="3">
    <location>
        <begin position="1"/>
        <end position="22"/>
    </location>
</feature>
<feature type="region of interest" description="Disordered" evidence="1">
    <location>
        <begin position="1224"/>
        <end position="1251"/>
    </location>
</feature>
<gene>
    <name evidence="5" type="ORF">CWE15_00025</name>
</gene>
<proteinExistence type="predicted"/>
<accession>A0A432X8H0</accession>
<feature type="transmembrane region" description="Helical" evidence="2">
    <location>
        <begin position="1265"/>
        <end position="1284"/>
    </location>
</feature>
<feature type="domain" description="CobN/magnesium chelatase" evidence="4">
    <location>
        <begin position="124"/>
        <end position="1176"/>
    </location>
</feature>
<evidence type="ECO:0000256" key="3">
    <source>
        <dbReference type="SAM" id="SignalP"/>
    </source>
</evidence>
<evidence type="ECO:0000313" key="6">
    <source>
        <dbReference type="Proteomes" id="UP000286976"/>
    </source>
</evidence>
<evidence type="ECO:0000256" key="2">
    <source>
        <dbReference type="SAM" id="Phobius"/>
    </source>
</evidence>
<dbReference type="PANTHER" id="PTHR44119:SF4">
    <property type="entry name" value="AEROBIC COBALTOCHELATASE SUBUNIT COBN"/>
    <property type="match status" value="1"/>
</dbReference>
<dbReference type="NCBIfam" id="NF004644">
    <property type="entry name" value="PRK05989.2-2"/>
    <property type="match status" value="1"/>
</dbReference>
<sequence length="1290" mass="144072">MRILVNALLLSLSLFTAFIASAADVTVLTNHMMLEGKRQLIMTAADQAGLSVDIVDTDMPDNELKDTLQHSRFLVLDLPRPNDMQAAQQRLQDLPLDSRLPMLAVARNSMHFQQLSTAQAEQLHAYFRHGGADNIQLFFTAAARLLANQAIADLPPARELPSQGAYHPDYPGTFTDNPDDILLALNRQPHQPVVALGFHVRYLESNAMDHIDQLVRWVEAQGAVALPVFYSLGNDVRLVELLQGKANALIHLQPVYHNGLEQQLNSLGIPVLQGIGWWNNSIENWEQHPSGLSLATTPLYLALPEQNGLIDPLVMWSEQEGELQLIDYQAKAAINKAVRLAKLQLAPVSEHKVAVMVYNYPPGEKNLSASFMNVPRSLALLSERWQQEGYQTQAITEQTFITKLGEAIQQTHQPQAELSAPTDYVTLRDYEAWFATLPQSVQTRINQYWGAPEQSSMVADLEGVKVFPVPTLRAGNIVYLSQPPRGEPGQDDEKAMYHDMRIPVNHYYLATYFWVRNTFEADALVHFGTHGTQEWIAGKERGLSIYDDSYLVLGDMPIVYPYIIDDVGEAVQAKRRGRAVTVSHQTPPFQPSGLHGQLVDMHQLIHQWETLEPGEVKNNTVERLLALAAEDALFVDLHWDSEAAAADPDAFILHLHDYLHELAAQSQPIGLHTYADDGAQEQKLTTVMQMLGDDFLQALNLEQTDEVFVDDYQQLKTTKPYRWLEQVLFAADSKVSPALPEWQAKARAYYDRLNTHAEWTSLNTALQGGHVAPGIGADPVRVPDSLPSGKNLVGFDPSRIPTREAWLAGKKAIDEMIAQHKETHGEWPERLAFSLWAVEAMRHGGILESQAFYAMGVKPVWGRGGRVTGYEVVPQAELNRPRVDVVLSVTGLYRDQFPNVMAHLSQAAAEVAQLDEPNNPVYDHTQQMLADLIGKGIPSEEAATMAQTRVFGSPTGVYTTGLEDASLATDSWEEEEKLAKLYLQRMSHAFGPDPSQWGAQADFSELYAENLKTVDAALLARTSNLYGMLTTDDPFQYLGGIDLAVRHLTGKSPELYISNQRKAGEVRFQGADEFLAMEMATRAFHPGWVEALKEEGFAGALSLQDMTNNLWGWQVVSPNVVQDHQWQKMHEVYVMDSLDLDMNEWFQEHSAEAQLRMMERMLDAIRKGYWDASEQTKQELTQAYMDSLAENQLVPAHEPLAEFADQMAAGFGLAPLAMNALNAAQPAPSQANPASEAATNEASQEVTGQRLEQTQQQGVEVTTQWWWLAFIFIPLLLGALRQYTQSKRGF</sequence>
<dbReference type="RefSeq" id="WP_126756020.1">
    <property type="nucleotide sequence ID" value="NZ_PIPQ01000001.1"/>
</dbReference>
<protein>
    <submittedName>
        <fullName evidence="5">Cobaltochelatase subunit CobN</fullName>
    </submittedName>
</protein>
<dbReference type="PANTHER" id="PTHR44119">
    <property type="entry name" value="MAGNESIUM-CHELATASE SUBUNIT CHLH, CHLOROPLASTIC"/>
    <property type="match status" value="1"/>
</dbReference>
<evidence type="ECO:0000256" key="1">
    <source>
        <dbReference type="SAM" id="MobiDB-lite"/>
    </source>
</evidence>
<evidence type="ECO:0000259" key="4">
    <source>
        <dbReference type="Pfam" id="PF02514"/>
    </source>
</evidence>
<organism evidence="5 6">
    <name type="scientific">Aliidiomarina taiwanensis</name>
    <dbReference type="NCBI Taxonomy" id="946228"/>
    <lineage>
        <taxon>Bacteria</taxon>
        <taxon>Pseudomonadati</taxon>
        <taxon>Pseudomonadota</taxon>
        <taxon>Gammaproteobacteria</taxon>
        <taxon>Alteromonadales</taxon>
        <taxon>Idiomarinaceae</taxon>
        <taxon>Aliidiomarina</taxon>
    </lineage>
</organism>
<evidence type="ECO:0000313" key="5">
    <source>
        <dbReference type="EMBL" id="RUO43626.1"/>
    </source>
</evidence>
<reference evidence="5 6" key="1">
    <citation type="journal article" date="2011" name="Front. Microbiol.">
        <title>Genomic signatures of strain selection and enhancement in Bacillus atrophaeus var. globigii, a historical biowarfare simulant.</title>
        <authorList>
            <person name="Gibbons H.S."/>
            <person name="Broomall S.M."/>
            <person name="McNew L.A."/>
            <person name="Daligault H."/>
            <person name="Chapman C."/>
            <person name="Bruce D."/>
            <person name="Karavis M."/>
            <person name="Krepps M."/>
            <person name="McGregor P.A."/>
            <person name="Hong C."/>
            <person name="Park K.H."/>
            <person name="Akmal A."/>
            <person name="Feldman A."/>
            <person name="Lin J.S."/>
            <person name="Chang W.E."/>
            <person name="Higgs B.W."/>
            <person name="Demirev P."/>
            <person name="Lindquist J."/>
            <person name="Liem A."/>
            <person name="Fochler E."/>
            <person name="Read T.D."/>
            <person name="Tapia R."/>
            <person name="Johnson S."/>
            <person name="Bishop-Lilly K.A."/>
            <person name="Detter C."/>
            <person name="Han C."/>
            <person name="Sozhamannan S."/>
            <person name="Rosenzweig C.N."/>
            <person name="Skowronski E.W."/>
        </authorList>
    </citation>
    <scope>NUCLEOTIDE SEQUENCE [LARGE SCALE GENOMIC DNA]</scope>
    <source>
        <strain evidence="5 6">AIT1</strain>
    </source>
</reference>
<dbReference type="Pfam" id="PF02514">
    <property type="entry name" value="CobN-Mg_chel"/>
    <property type="match status" value="1"/>
</dbReference>
<keyword evidence="2" id="KW-0812">Transmembrane</keyword>
<dbReference type="CDD" id="cd10150">
    <property type="entry name" value="CobN_like"/>
    <property type="match status" value="1"/>
</dbReference>
<comment type="caution">
    <text evidence="5">The sequence shown here is derived from an EMBL/GenBank/DDBJ whole genome shotgun (WGS) entry which is preliminary data.</text>
</comment>